<evidence type="ECO:0000259" key="2">
    <source>
        <dbReference type="Pfam" id="PF08239"/>
    </source>
</evidence>
<feature type="domain" description="SH3b" evidence="2">
    <location>
        <begin position="66"/>
        <end position="119"/>
    </location>
</feature>
<protein>
    <recommendedName>
        <fullName evidence="2">SH3b domain-containing protein</fullName>
    </recommendedName>
</protein>
<evidence type="ECO:0000313" key="3">
    <source>
        <dbReference type="EMBL" id="AKQ68605.1"/>
    </source>
</evidence>
<reference evidence="3 4" key="1">
    <citation type="journal article" date="2016" name="PLoS ONE">
        <title>Complete Genome Sequence and Comparative Genomics of a Novel Myxobacterium Myxococcus hansupus.</title>
        <authorList>
            <person name="Sharma G."/>
            <person name="Narwani T."/>
            <person name="Subramanian S."/>
        </authorList>
    </citation>
    <scope>NUCLEOTIDE SEQUENCE [LARGE SCALE GENOMIC DNA]</scope>
    <source>
        <strain evidence="4">mixupus</strain>
    </source>
</reference>
<dbReference type="PATRIC" id="fig|1297742.4.peg.5612"/>
<dbReference type="Pfam" id="PF08239">
    <property type="entry name" value="SH3_3"/>
    <property type="match status" value="1"/>
</dbReference>
<keyword evidence="4" id="KW-1185">Reference proteome</keyword>
<dbReference type="STRING" id="1297742.A176_005517"/>
<dbReference type="Proteomes" id="UP000009026">
    <property type="component" value="Chromosome"/>
</dbReference>
<proteinExistence type="predicted"/>
<evidence type="ECO:0000256" key="1">
    <source>
        <dbReference type="SAM" id="MobiDB-lite"/>
    </source>
</evidence>
<feature type="region of interest" description="Disordered" evidence="1">
    <location>
        <begin position="36"/>
        <end position="55"/>
    </location>
</feature>
<dbReference type="KEGG" id="mym:A176_005517"/>
<gene>
    <name evidence="3" type="ORF">A176_005517</name>
</gene>
<feature type="region of interest" description="Disordered" evidence="1">
    <location>
        <begin position="369"/>
        <end position="388"/>
    </location>
</feature>
<dbReference type="EMBL" id="CP012109">
    <property type="protein sequence ID" value="AKQ68605.1"/>
    <property type="molecule type" value="Genomic_DNA"/>
</dbReference>
<sequence length="388" mass="40491">MTKAAAQVAPAPLKPLLQTSASAFETARKVLVNLEGGVPPAPPTPAAEASSGAMRVRVTEHSAGPVNFRTGPGTKNDLVDGTPTLVAGTEVDVLETQRVGGREWMHVRTDDGREGWMVSERSEYVSGIARSHPYVLEDGRDGSGASAVDNALQFVGTRERAKLQSMFDAMPEGPNRDALGALLAQAPESNSDNTGNGYAGLCLSFVQDRFGIKQAADRSPWMYNPANFLDGRNLIVPPPSPNPDGTVPKRDDLPYGQVYSDRTDSAYAAWLALENASADAAAAGGAHPSVARPSMDAEGRPDLTSPLPEGAMLYFGPTGKNAHAGHVAIATGVMAPDGTPLLVTTTWNNGPVRMMSLAEMQAATGPYLGSTTPEGAFQPGRWGGGSAA</sequence>
<organism evidence="3 4">
    <name type="scientific">Pseudomyxococcus hansupus</name>
    <dbReference type="NCBI Taxonomy" id="1297742"/>
    <lineage>
        <taxon>Bacteria</taxon>
        <taxon>Pseudomonadati</taxon>
        <taxon>Myxococcota</taxon>
        <taxon>Myxococcia</taxon>
        <taxon>Myxococcales</taxon>
        <taxon>Cystobacterineae</taxon>
        <taxon>Myxococcaceae</taxon>
        <taxon>Pseudomyxococcus</taxon>
    </lineage>
</organism>
<dbReference type="AlphaFoldDB" id="A0A0H4X4T7"/>
<dbReference type="InterPro" id="IPR003646">
    <property type="entry name" value="SH3-like_bac-type"/>
</dbReference>
<accession>A0A0H4X4T7</accession>
<dbReference type="Gene3D" id="2.30.30.40">
    <property type="entry name" value="SH3 Domains"/>
    <property type="match status" value="1"/>
</dbReference>
<evidence type="ECO:0000313" key="4">
    <source>
        <dbReference type="Proteomes" id="UP000009026"/>
    </source>
</evidence>
<name>A0A0H4X4T7_9BACT</name>